<dbReference type="Gene3D" id="3.20.20.60">
    <property type="entry name" value="Phosphoenolpyruvate-binding domains"/>
    <property type="match status" value="1"/>
</dbReference>
<dbReference type="GO" id="GO:0016829">
    <property type="term" value="F:lyase activity"/>
    <property type="evidence" value="ECO:0007669"/>
    <property type="project" value="UniProtKB-KW"/>
</dbReference>
<dbReference type="SUPFAM" id="SSF51621">
    <property type="entry name" value="Phosphoenolpyruvate/pyruvate domain"/>
    <property type="match status" value="1"/>
</dbReference>
<feature type="binding site" evidence="4">
    <location>
        <position position="73"/>
    </location>
    <ligand>
        <name>substrate</name>
    </ligand>
</feature>
<feature type="binding site" evidence="5">
    <location>
        <position position="135"/>
    </location>
    <ligand>
        <name>Mg(2+)</name>
        <dbReference type="ChEBI" id="CHEBI:18420"/>
    </ligand>
</feature>
<evidence type="ECO:0000256" key="3">
    <source>
        <dbReference type="ARBA" id="ARBA00022842"/>
    </source>
</evidence>
<gene>
    <name evidence="7" type="ORF">AWB69_00138</name>
</gene>
<dbReference type="GO" id="GO:0006107">
    <property type="term" value="P:oxaloacetate metabolic process"/>
    <property type="evidence" value="ECO:0007669"/>
    <property type="project" value="TreeGrafter"/>
</dbReference>
<dbReference type="InterPro" id="IPR005000">
    <property type="entry name" value="Aldolase/citrate-lyase_domain"/>
</dbReference>
<keyword evidence="3 5" id="KW-0460">Magnesium</keyword>
<dbReference type="RefSeq" id="WP_062081009.1">
    <property type="nucleotide sequence ID" value="NZ_FCOK02000001.1"/>
</dbReference>
<name>A0A158ERN7_9BURK</name>
<feature type="domain" description="HpcH/HpaI aldolase/citrate lyase" evidence="6">
    <location>
        <begin position="3"/>
        <end position="229"/>
    </location>
</feature>
<dbReference type="GO" id="GO:0000287">
    <property type="term" value="F:magnesium ion binding"/>
    <property type="evidence" value="ECO:0007669"/>
    <property type="project" value="TreeGrafter"/>
</dbReference>
<dbReference type="EMBL" id="FCOK02000001">
    <property type="protein sequence ID" value="SAL10176.1"/>
    <property type="molecule type" value="Genomic_DNA"/>
</dbReference>
<organism evidence="7 8">
    <name type="scientific">Caballeronia udeis</name>
    <dbReference type="NCBI Taxonomy" id="1232866"/>
    <lineage>
        <taxon>Bacteria</taxon>
        <taxon>Pseudomonadati</taxon>
        <taxon>Pseudomonadota</taxon>
        <taxon>Betaproteobacteria</taxon>
        <taxon>Burkholderiales</taxon>
        <taxon>Burkholderiaceae</taxon>
        <taxon>Caballeronia</taxon>
    </lineage>
</organism>
<evidence type="ECO:0000313" key="7">
    <source>
        <dbReference type="EMBL" id="SAL10176.1"/>
    </source>
</evidence>
<keyword evidence="2 5" id="KW-0479">Metal-binding</keyword>
<dbReference type="Proteomes" id="UP000054683">
    <property type="component" value="Unassembled WGS sequence"/>
</dbReference>
<comment type="cofactor">
    <cofactor evidence="1">
        <name>Mg(2+)</name>
        <dbReference type="ChEBI" id="CHEBI:18420"/>
    </cofactor>
</comment>
<keyword evidence="7" id="KW-0456">Lyase</keyword>
<dbReference type="Pfam" id="PF03328">
    <property type="entry name" value="HpcH_HpaI"/>
    <property type="match status" value="1"/>
</dbReference>
<evidence type="ECO:0000256" key="5">
    <source>
        <dbReference type="PIRSR" id="PIRSR015582-2"/>
    </source>
</evidence>
<dbReference type="AlphaFoldDB" id="A0A158ERN7"/>
<dbReference type="PANTHER" id="PTHR32308">
    <property type="entry name" value="LYASE BETA SUBUNIT, PUTATIVE (AFU_ORTHOLOGUE AFUA_4G13030)-RELATED"/>
    <property type="match status" value="1"/>
</dbReference>
<sequence length="307" mass="32227">MKSKLFVPGSRPELFAKALASQADALSFDLEDSVSEARKPEARAHLRDLLLSSPPGSNCSSSDRFGGKTMIVRVNAIDSPHFEADLAAVVQAGVNLINLPKPRHADDVRAAANALDAAERANSVTEPIGLLLNIESPGALRRAFELASAHPRVKGLQLGLGDLFEPLGIARREIAAIQQAMFALSMAAGEAGVFAYDSAFADIRDQAGFQAEARLARSLGFIGKSCIHPSQVALANEVFQPTPDEIAHAQRVVEAAAEADAAGRGAYVVDGKMIDGPFVARARAIVAQAALNAASGAVSKQDRESQA</sequence>
<dbReference type="PANTHER" id="PTHR32308:SF10">
    <property type="entry name" value="CITRATE LYASE SUBUNIT BETA"/>
    <property type="match status" value="1"/>
</dbReference>
<evidence type="ECO:0000256" key="2">
    <source>
        <dbReference type="ARBA" id="ARBA00022723"/>
    </source>
</evidence>
<evidence type="ECO:0000313" key="8">
    <source>
        <dbReference type="Proteomes" id="UP000054683"/>
    </source>
</evidence>
<evidence type="ECO:0000256" key="4">
    <source>
        <dbReference type="PIRSR" id="PIRSR015582-1"/>
    </source>
</evidence>
<feature type="binding site" evidence="5">
    <location>
        <position position="162"/>
    </location>
    <ligand>
        <name>Mg(2+)</name>
        <dbReference type="ChEBI" id="CHEBI:18420"/>
    </ligand>
</feature>
<protein>
    <submittedName>
        <fullName evidence="7">Citrate lyase subunit beta</fullName>
    </submittedName>
</protein>
<dbReference type="InterPro" id="IPR015813">
    <property type="entry name" value="Pyrv/PenolPyrv_kinase-like_dom"/>
</dbReference>
<reference evidence="7 8" key="1">
    <citation type="submission" date="2016-01" db="EMBL/GenBank/DDBJ databases">
        <authorList>
            <person name="Oliw E.H."/>
        </authorList>
    </citation>
    <scope>NUCLEOTIDE SEQUENCE [LARGE SCALE GENOMIC DNA]</scope>
    <source>
        <strain evidence="7">LMG 27134</strain>
    </source>
</reference>
<evidence type="ECO:0000256" key="1">
    <source>
        <dbReference type="ARBA" id="ARBA00001946"/>
    </source>
</evidence>
<evidence type="ECO:0000259" key="6">
    <source>
        <dbReference type="Pfam" id="PF03328"/>
    </source>
</evidence>
<dbReference type="InterPro" id="IPR011206">
    <property type="entry name" value="Citrate_lyase_beta/mcl1/mcl2"/>
</dbReference>
<dbReference type="InterPro" id="IPR040442">
    <property type="entry name" value="Pyrv_kinase-like_dom_sf"/>
</dbReference>
<feature type="binding site" evidence="4">
    <location>
        <position position="135"/>
    </location>
    <ligand>
        <name>substrate</name>
    </ligand>
</feature>
<proteinExistence type="predicted"/>
<dbReference type="OrthoDB" id="348111at2"/>
<accession>A0A158ERN7</accession>
<dbReference type="PIRSF" id="PIRSF015582">
    <property type="entry name" value="Cit_lyase_B"/>
    <property type="match status" value="1"/>
</dbReference>